<protein>
    <submittedName>
        <fullName evidence="1">Uncharacterized protein</fullName>
    </submittedName>
</protein>
<name>A0A392WFS2_9FABA</name>
<reference evidence="1 2" key="1">
    <citation type="journal article" date="2018" name="Front. Plant Sci.">
        <title>Red Clover (Trifolium pratense) and Zigzag Clover (T. medium) - A Picture of Genomic Similarities and Differences.</title>
        <authorList>
            <person name="Dluhosova J."/>
            <person name="Istvanek J."/>
            <person name="Nedelnik J."/>
            <person name="Repkova J."/>
        </authorList>
    </citation>
    <scope>NUCLEOTIDE SEQUENCE [LARGE SCALE GENOMIC DNA]</scope>
    <source>
        <strain evidence="2">cv. 10/8</strain>
        <tissue evidence="1">Leaf</tissue>
    </source>
</reference>
<evidence type="ECO:0000313" key="2">
    <source>
        <dbReference type="Proteomes" id="UP000265520"/>
    </source>
</evidence>
<comment type="caution">
    <text evidence="1">The sequence shown here is derived from an EMBL/GenBank/DDBJ whole genome shotgun (WGS) entry which is preliminary data.</text>
</comment>
<sequence length="44" mass="5327">MRHRDDQRKQKSFAWERQRHRSLPVVGRCEENQIVPASSPFYSL</sequence>
<proteinExistence type="predicted"/>
<dbReference type="AlphaFoldDB" id="A0A392WFS2"/>
<accession>A0A392WFS2</accession>
<feature type="non-terminal residue" evidence="1">
    <location>
        <position position="44"/>
    </location>
</feature>
<dbReference type="Proteomes" id="UP000265520">
    <property type="component" value="Unassembled WGS sequence"/>
</dbReference>
<dbReference type="EMBL" id="LXQA011467057">
    <property type="protein sequence ID" value="MCI98212.1"/>
    <property type="molecule type" value="Genomic_DNA"/>
</dbReference>
<keyword evidence="2" id="KW-1185">Reference proteome</keyword>
<organism evidence="1 2">
    <name type="scientific">Trifolium medium</name>
    <dbReference type="NCBI Taxonomy" id="97028"/>
    <lineage>
        <taxon>Eukaryota</taxon>
        <taxon>Viridiplantae</taxon>
        <taxon>Streptophyta</taxon>
        <taxon>Embryophyta</taxon>
        <taxon>Tracheophyta</taxon>
        <taxon>Spermatophyta</taxon>
        <taxon>Magnoliopsida</taxon>
        <taxon>eudicotyledons</taxon>
        <taxon>Gunneridae</taxon>
        <taxon>Pentapetalae</taxon>
        <taxon>rosids</taxon>
        <taxon>fabids</taxon>
        <taxon>Fabales</taxon>
        <taxon>Fabaceae</taxon>
        <taxon>Papilionoideae</taxon>
        <taxon>50 kb inversion clade</taxon>
        <taxon>NPAAA clade</taxon>
        <taxon>Hologalegina</taxon>
        <taxon>IRL clade</taxon>
        <taxon>Trifolieae</taxon>
        <taxon>Trifolium</taxon>
    </lineage>
</organism>
<evidence type="ECO:0000313" key="1">
    <source>
        <dbReference type="EMBL" id="MCI98212.1"/>
    </source>
</evidence>